<dbReference type="EMBL" id="JACJID010000001">
    <property type="protein sequence ID" value="MBA8924326.1"/>
    <property type="molecule type" value="Genomic_DNA"/>
</dbReference>
<keyword evidence="4" id="KW-1185">Reference proteome</keyword>
<keyword evidence="1" id="KW-0378">Hydrolase</keyword>
<evidence type="ECO:0000256" key="1">
    <source>
        <dbReference type="ARBA" id="ARBA00022801"/>
    </source>
</evidence>
<feature type="domain" description="PAC" evidence="2">
    <location>
        <begin position="414"/>
        <end position="469"/>
    </location>
</feature>
<protein>
    <recommendedName>
        <fullName evidence="2">PAC domain-containing protein</fullName>
    </recommendedName>
</protein>
<dbReference type="SMART" id="SM00331">
    <property type="entry name" value="PP2C_SIG"/>
    <property type="match status" value="1"/>
</dbReference>
<dbReference type="InterPro" id="IPR001932">
    <property type="entry name" value="PPM-type_phosphatase-like_dom"/>
</dbReference>
<proteinExistence type="predicted"/>
<organism evidence="3 4">
    <name type="scientific">Kutzneria viridogrisea</name>
    <dbReference type="NCBI Taxonomy" id="47990"/>
    <lineage>
        <taxon>Bacteria</taxon>
        <taxon>Bacillati</taxon>
        <taxon>Actinomycetota</taxon>
        <taxon>Actinomycetes</taxon>
        <taxon>Pseudonocardiales</taxon>
        <taxon>Pseudonocardiaceae</taxon>
        <taxon>Kutzneria</taxon>
    </lineage>
</organism>
<dbReference type="SUPFAM" id="SSF55785">
    <property type="entry name" value="PYP-like sensor domain (PAS domain)"/>
    <property type="match status" value="1"/>
</dbReference>
<dbReference type="PANTHER" id="PTHR43156:SF2">
    <property type="entry name" value="STAGE II SPORULATION PROTEIN E"/>
    <property type="match status" value="1"/>
</dbReference>
<dbReference type="InterPro" id="IPR052016">
    <property type="entry name" value="Bact_Sigma-Reg"/>
</dbReference>
<dbReference type="PANTHER" id="PTHR43156">
    <property type="entry name" value="STAGE II SPORULATION PROTEIN E-RELATED"/>
    <property type="match status" value="1"/>
</dbReference>
<dbReference type="Pfam" id="PF07228">
    <property type="entry name" value="SpoIIE"/>
    <property type="match status" value="1"/>
</dbReference>
<dbReference type="Proteomes" id="UP000517916">
    <property type="component" value="Unassembled WGS sequence"/>
</dbReference>
<name>A0ABR6BBS2_9PSEU</name>
<accession>A0ABR6BBS2</accession>
<dbReference type="PROSITE" id="PS50113">
    <property type="entry name" value="PAC"/>
    <property type="match status" value="1"/>
</dbReference>
<sequence>MAVDREVRRLNEVIRCQQRELVQLRAGAQAELVMAQARGVLSERLGCDGLWAAEHLAALARRAGVSQLELAAELLGGQPGSAQLGGAQAGVRLRLAEAGLLSVEHGTGMAATVFTEVLAPLGATALGIWALRPDGALHLVGQHGLGPAEASRWHHLPPQLDSSHQLAVRTGRALWLDRTVLPLQTGRRTLGVLEVRWPEGRTPQPGLRGELVALAELCAGTLAMATEDGTDPGGPEFALLDQLLDLVLIAHAQRGEDGQVADFVVDHVSAGFVDSEGRGADQLVGSSLLASYPHLAVAGGLFDSAVQVLATGQAQRLDGHALTDGSVVDVRIARLFDGVAVTWRPGDRQADLLAHAQRLARVGGWRQDLATGEVRWTAEMAELLDTSRPRPLNEVAEHDVQALDRLFNAAIAQRRAATAVLRRSGADGTVRHLRVFAEPALGAAGEVAAVHGAVQDVTAQYHPEYVLSATEDQLTEQRRLALRLQHAIIPPSPHRIQVDSVEVAVRYRPAGHEHLVGGDWYDVVRLPDGRVLLVVGDMAGHGIGVVTGMISMRNALRGLAVTGESPARLLHWLNIAAQELSERVNGTVVCGRYDPDTGELLWARAGHLPPLLIRDGACTVLPLPRGAMLGAFTESVYEETSTPLREGDVLVMYTDGLVERPGADLDESIDQLAATAGRTVGDIERYADDLLDHADLNTRDDTCLLALRIG</sequence>
<reference evidence="3 4" key="1">
    <citation type="submission" date="2020-08" db="EMBL/GenBank/DDBJ databases">
        <title>Genomic Encyclopedia of Archaeal and Bacterial Type Strains, Phase II (KMG-II): from individual species to whole genera.</title>
        <authorList>
            <person name="Goeker M."/>
        </authorList>
    </citation>
    <scope>NUCLEOTIDE SEQUENCE [LARGE SCALE GENOMIC DNA]</scope>
    <source>
        <strain evidence="3 4">DSM 43850</strain>
    </source>
</reference>
<dbReference type="InterPro" id="IPR000700">
    <property type="entry name" value="PAS-assoc_C"/>
</dbReference>
<dbReference type="RefSeq" id="WP_182836702.1">
    <property type="nucleotide sequence ID" value="NZ_BAAABQ010000007.1"/>
</dbReference>
<dbReference type="InterPro" id="IPR035965">
    <property type="entry name" value="PAS-like_dom_sf"/>
</dbReference>
<dbReference type="InterPro" id="IPR036457">
    <property type="entry name" value="PPM-type-like_dom_sf"/>
</dbReference>
<dbReference type="Gene3D" id="3.60.40.10">
    <property type="entry name" value="PPM-type phosphatase domain"/>
    <property type="match status" value="1"/>
</dbReference>
<gene>
    <name evidence="3" type="ORF">BC739_001523</name>
</gene>
<comment type="caution">
    <text evidence="3">The sequence shown here is derived from an EMBL/GenBank/DDBJ whole genome shotgun (WGS) entry which is preliminary data.</text>
</comment>
<dbReference type="Gene3D" id="3.30.450.20">
    <property type="entry name" value="PAS domain"/>
    <property type="match status" value="1"/>
</dbReference>
<evidence type="ECO:0000313" key="4">
    <source>
        <dbReference type="Proteomes" id="UP000517916"/>
    </source>
</evidence>
<dbReference type="SUPFAM" id="SSF81606">
    <property type="entry name" value="PP2C-like"/>
    <property type="match status" value="1"/>
</dbReference>
<evidence type="ECO:0000259" key="2">
    <source>
        <dbReference type="PROSITE" id="PS50113"/>
    </source>
</evidence>
<evidence type="ECO:0000313" key="3">
    <source>
        <dbReference type="EMBL" id="MBA8924326.1"/>
    </source>
</evidence>